<feature type="region of interest" description="Disordered" evidence="1">
    <location>
        <begin position="1"/>
        <end position="53"/>
    </location>
</feature>
<keyword evidence="4" id="KW-1185">Reference proteome</keyword>
<dbReference type="InterPro" id="IPR003131">
    <property type="entry name" value="T1-type_BTB"/>
</dbReference>
<dbReference type="AlphaFoldDB" id="A0A1V9Y6C7"/>
<organism evidence="3 4">
    <name type="scientific">Achlya hypogyna</name>
    <name type="common">Oomycete</name>
    <name type="synonym">Protoachlya hypogyna</name>
    <dbReference type="NCBI Taxonomy" id="1202772"/>
    <lineage>
        <taxon>Eukaryota</taxon>
        <taxon>Sar</taxon>
        <taxon>Stramenopiles</taxon>
        <taxon>Oomycota</taxon>
        <taxon>Saprolegniomycetes</taxon>
        <taxon>Saprolegniales</taxon>
        <taxon>Achlyaceae</taxon>
        <taxon>Achlya</taxon>
    </lineage>
</organism>
<dbReference type="PANTHER" id="PTHR11145">
    <property type="entry name" value="BTB/POZ DOMAIN-CONTAINING ADAPTER FOR CUL3-MEDIATED RHOA DEGRADATION PROTEIN FAMILY MEMBER"/>
    <property type="match status" value="1"/>
</dbReference>
<sequence length="389" mass="42751">MRAPRPVDMPVDGDNNATSGAKALSPQERCRQSFESRGSSPKIASPEAQQPPLHPSLAETLEKMTALQDSVCMSMKQIHDEDILALTKRLSALISSQRQEKMAFADIMATLSTTASEINSKMHILAHAEAKQAAWDARIERQLQLVGSTVKLNVGGRIFETAKTNLVRHTDSYFAAMLATERWNPRDDGAYFVDADPNVFEYIMAYVRDDEIDFSDLAPGLIYRILTTMDYLGLGIARWQASPFVVLGEDKRSFEITNSTWQVVHARGASPTIRYSVKVLHRAAECARRVPEGARSMHRQRSPAKPPVILRMGFGSIDEPCGWGADVVDVSVGDIVTVIHDKAATTITYLKNGVEAPGWTAPACVVWGPGLLFPVIATNLPALQVMFVS</sequence>
<dbReference type="Proteomes" id="UP000243579">
    <property type="component" value="Unassembled WGS sequence"/>
</dbReference>
<dbReference type="Pfam" id="PF02214">
    <property type="entry name" value="BTB_2"/>
    <property type="match status" value="1"/>
</dbReference>
<dbReference type="OrthoDB" id="71001at2759"/>
<accession>A0A1V9Y6C7</accession>
<dbReference type="InterPro" id="IPR011333">
    <property type="entry name" value="SKP1/BTB/POZ_sf"/>
</dbReference>
<protein>
    <recommendedName>
        <fullName evidence="2">BTB domain-containing protein</fullName>
    </recommendedName>
</protein>
<proteinExistence type="predicted"/>
<dbReference type="InterPro" id="IPR045068">
    <property type="entry name" value="BACURD1-3"/>
</dbReference>
<gene>
    <name evidence="3" type="ORF">ACHHYP_16615</name>
</gene>
<dbReference type="PANTHER" id="PTHR11145:SF8">
    <property type="entry name" value="RE57120P"/>
    <property type="match status" value="1"/>
</dbReference>
<evidence type="ECO:0000313" key="3">
    <source>
        <dbReference type="EMBL" id="OQR81238.1"/>
    </source>
</evidence>
<dbReference type="SUPFAM" id="SSF54695">
    <property type="entry name" value="POZ domain"/>
    <property type="match status" value="1"/>
</dbReference>
<name>A0A1V9Y6C7_ACHHY</name>
<dbReference type="GO" id="GO:0051260">
    <property type="term" value="P:protein homooligomerization"/>
    <property type="evidence" value="ECO:0007669"/>
    <property type="project" value="InterPro"/>
</dbReference>
<reference evidence="3 4" key="1">
    <citation type="journal article" date="2014" name="Genome Biol. Evol.">
        <title>The secreted proteins of Achlya hypogyna and Thraustotheca clavata identify the ancestral oomycete secretome and reveal gene acquisitions by horizontal gene transfer.</title>
        <authorList>
            <person name="Misner I."/>
            <person name="Blouin N."/>
            <person name="Leonard G."/>
            <person name="Richards T.A."/>
            <person name="Lane C.E."/>
        </authorList>
    </citation>
    <scope>NUCLEOTIDE SEQUENCE [LARGE SCALE GENOMIC DNA]</scope>
    <source>
        <strain evidence="3 4">ATCC 48635</strain>
    </source>
</reference>
<feature type="domain" description="BTB" evidence="2">
    <location>
        <begin position="148"/>
        <end position="216"/>
    </location>
</feature>
<dbReference type="SMART" id="SM00225">
    <property type="entry name" value="BTB"/>
    <property type="match status" value="1"/>
</dbReference>
<evidence type="ECO:0000313" key="4">
    <source>
        <dbReference type="Proteomes" id="UP000243579"/>
    </source>
</evidence>
<dbReference type="CDD" id="cd18316">
    <property type="entry name" value="BTB_POZ_KCTD-like"/>
    <property type="match status" value="1"/>
</dbReference>
<dbReference type="EMBL" id="JNBR01002826">
    <property type="protein sequence ID" value="OQR81238.1"/>
    <property type="molecule type" value="Genomic_DNA"/>
</dbReference>
<comment type="caution">
    <text evidence="3">The sequence shown here is derived from an EMBL/GenBank/DDBJ whole genome shotgun (WGS) entry which is preliminary data.</text>
</comment>
<dbReference type="STRING" id="1202772.A0A1V9Y6C7"/>
<dbReference type="Gene3D" id="3.30.710.10">
    <property type="entry name" value="Potassium Channel Kv1.1, Chain A"/>
    <property type="match status" value="1"/>
</dbReference>
<dbReference type="PROSITE" id="PS50097">
    <property type="entry name" value="BTB"/>
    <property type="match status" value="1"/>
</dbReference>
<dbReference type="InterPro" id="IPR000210">
    <property type="entry name" value="BTB/POZ_dom"/>
</dbReference>
<evidence type="ECO:0000256" key="1">
    <source>
        <dbReference type="SAM" id="MobiDB-lite"/>
    </source>
</evidence>
<evidence type="ECO:0000259" key="2">
    <source>
        <dbReference type="PROSITE" id="PS50097"/>
    </source>
</evidence>